<gene>
    <name evidence="2" type="ORF">GLV98_10920</name>
</gene>
<comment type="caution">
    <text evidence="2">The sequence shown here is derived from an EMBL/GenBank/DDBJ whole genome shotgun (WGS) entry which is preliminary data.</text>
</comment>
<keyword evidence="1" id="KW-0812">Transmembrane</keyword>
<organism evidence="2 3">
    <name type="scientific">Halobacillus litoralis</name>
    <dbReference type="NCBI Taxonomy" id="45668"/>
    <lineage>
        <taxon>Bacteria</taxon>
        <taxon>Bacillati</taxon>
        <taxon>Bacillota</taxon>
        <taxon>Bacilli</taxon>
        <taxon>Bacillales</taxon>
        <taxon>Bacillaceae</taxon>
        <taxon>Halobacillus</taxon>
    </lineage>
</organism>
<dbReference type="EMBL" id="WMEZ01000003">
    <property type="protein sequence ID" value="MYL49999.1"/>
    <property type="molecule type" value="Genomic_DNA"/>
</dbReference>
<accession>A0A845E744</accession>
<protein>
    <submittedName>
        <fullName evidence="2">Uncharacterized protein</fullName>
    </submittedName>
</protein>
<feature type="transmembrane region" description="Helical" evidence="1">
    <location>
        <begin position="81"/>
        <end position="100"/>
    </location>
</feature>
<evidence type="ECO:0000256" key="1">
    <source>
        <dbReference type="SAM" id="Phobius"/>
    </source>
</evidence>
<dbReference type="OrthoDB" id="2967905at2"/>
<name>A0A845E744_9BACI</name>
<evidence type="ECO:0000313" key="2">
    <source>
        <dbReference type="EMBL" id="MYL49999.1"/>
    </source>
</evidence>
<dbReference type="AlphaFoldDB" id="A0A845E744"/>
<keyword evidence="1" id="KW-1133">Transmembrane helix</keyword>
<dbReference type="RefSeq" id="WP_160915012.1">
    <property type="nucleotide sequence ID" value="NZ_WMEZ01000003.1"/>
</dbReference>
<proteinExistence type="predicted"/>
<feature type="transmembrane region" description="Helical" evidence="1">
    <location>
        <begin position="12"/>
        <end position="31"/>
    </location>
</feature>
<dbReference type="Proteomes" id="UP000447393">
    <property type="component" value="Unassembled WGS sequence"/>
</dbReference>
<sequence length="158" mass="17972">MKKTWLRFSPLIVMPMILGIHMFLSVGDYAVPLGVGLIEDERMVERYDRRGNVVDEFPIQGITSKEEVEILILESNFKKTFAASVLLFLTLVYSIVVGWLSRVWKVSLEGLIKIPDKWKPVMVGAAISLYAFAAFRVGTQYVELVHESETLLLHNFVP</sequence>
<evidence type="ECO:0000313" key="3">
    <source>
        <dbReference type="Proteomes" id="UP000447393"/>
    </source>
</evidence>
<keyword evidence="1" id="KW-0472">Membrane</keyword>
<reference evidence="2 3" key="1">
    <citation type="submission" date="2019-11" db="EMBL/GenBank/DDBJ databases">
        <title>Genome sequences of 17 halophilic strains isolated from different environments.</title>
        <authorList>
            <person name="Furrow R.E."/>
        </authorList>
    </citation>
    <scope>NUCLEOTIDE SEQUENCE [LARGE SCALE GENOMIC DNA]</scope>
    <source>
        <strain evidence="2 3">22505_10_Sand</strain>
    </source>
</reference>